<name>A0ABU1JR57_9PROT</name>
<sequence length="52" mass="5508">MRSINEIGHDLGTGTVAESAEDAETLAIVRELGIDRVQGHAIGPVLPPDRMV</sequence>
<dbReference type="InterPro" id="IPR001633">
    <property type="entry name" value="EAL_dom"/>
</dbReference>
<organism evidence="2 3">
    <name type="scientific">Inquilinus ginsengisoli</name>
    <dbReference type="NCBI Taxonomy" id="363840"/>
    <lineage>
        <taxon>Bacteria</taxon>
        <taxon>Pseudomonadati</taxon>
        <taxon>Pseudomonadota</taxon>
        <taxon>Alphaproteobacteria</taxon>
        <taxon>Rhodospirillales</taxon>
        <taxon>Rhodospirillaceae</taxon>
        <taxon>Inquilinus</taxon>
    </lineage>
</organism>
<dbReference type="EMBL" id="JAVDPW010000006">
    <property type="protein sequence ID" value="MDR6291100.1"/>
    <property type="molecule type" value="Genomic_DNA"/>
</dbReference>
<proteinExistence type="predicted"/>
<comment type="caution">
    <text evidence="2">The sequence shown here is derived from an EMBL/GenBank/DDBJ whole genome shotgun (WGS) entry which is preliminary data.</text>
</comment>
<gene>
    <name evidence="2" type="ORF">E9232_003626</name>
</gene>
<feature type="domain" description="EAL" evidence="1">
    <location>
        <begin position="1"/>
        <end position="52"/>
    </location>
</feature>
<keyword evidence="3" id="KW-1185">Reference proteome</keyword>
<accession>A0ABU1JR57</accession>
<reference evidence="2 3" key="1">
    <citation type="submission" date="2023-07" db="EMBL/GenBank/DDBJ databases">
        <title>Sorghum-associated microbial communities from plants grown in Nebraska, USA.</title>
        <authorList>
            <person name="Schachtman D."/>
        </authorList>
    </citation>
    <scope>NUCLEOTIDE SEQUENCE [LARGE SCALE GENOMIC DNA]</scope>
    <source>
        <strain evidence="2 3">584</strain>
    </source>
</reference>
<dbReference type="Gene3D" id="3.20.20.450">
    <property type="entry name" value="EAL domain"/>
    <property type="match status" value="1"/>
</dbReference>
<evidence type="ECO:0000313" key="3">
    <source>
        <dbReference type="Proteomes" id="UP001262410"/>
    </source>
</evidence>
<dbReference type="InterPro" id="IPR035919">
    <property type="entry name" value="EAL_sf"/>
</dbReference>
<protein>
    <submittedName>
        <fullName evidence="2">EAL domain-containing protein (Putative c-di-GMP-specific phosphodiesterase class I)</fullName>
    </submittedName>
</protein>
<dbReference type="PROSITE" id="PS50883">
    <property type="entry name" value="EAL"/>
    <property type="match status" value="1"/>
</dbReference>
<evidence type="ECO:0000259" key="1">
    <source>
        <dbReference type="PROSITE" id="PS50883"/>
    </source>
</evidence>
<dbReference type="Proteomes" id="UP001262410">
    <property type="component" value="Unassembled WGS sequence"/>
</dbReference>
<dbReference type="SUPFAM" id="SSF141868">
    <property type="entry name" value="EAL domain-like"/>
    <property type="match status" value="1"/>
</dbReference>
<evidence type="ECO:0000313" key="2">
    <source>
        <dbReference type="EMBL" id="MDR6291100.1"/>
    </source>
</evidence>